<proteinExistence type="predicted"/>
<dbReference type="Pfam" id="PF13788">
    <property type="entry name" value="DUF4180"/>
    <property type="match status" value="1"/>
</dbReference>
<feature type="domain" description="DUF4180" evidence="1">
    <location>
        <begin position="17"/>
        <end position="47"/>
    </location>
</feature>
<comment type="caution">
    <text evidence="2">The sequence shown here is derived from an EMBL/GenBank/DDBJ whole genome shotgun (WGS) entry which is preliminary data.</text>
</comment>
<sequence length="51" mass="5403">MDSGHAEGAFGKKDTAKDALSESFFELGTGVAGSFVQKWVTYRVKTAAGFT</sequence>
<gene>
    <name evidence="2" type="ORF">J21TS3_38340</name>
</gene>
<name>A0ABQ4M0T8_9BACL</name>
<protein>
    <recommendedName>
        <fullName evidence="1">DUF4180 domain-containing protein</fullName>
    </recommendedName>
</protein>
<reference evidence="2 3" key="1">
    <citation type="submission" date="2021-03" db="EMBL/GenBank/DDBJ databases">
        <title>Antimicrobial resistance genes in bacteria isolated from Japanese honey, and their potential for conferring macrolide and lincosamide resistance in the American foulbrood pathogen Paenibacillus larvae.</title>
        <authorList>
            <person name="Okamoto M."/>
            <person name="Kumagai M."/>
            <person name="Kanamori H."/>
            <person name="Takamatsu D."/>
        </authorList>
    </citation>
    <scope>NUCLEOTIDE SEQUENCE [LARGE SCALE GENOMIC DNA]</scope>
    <source>
        <strain evidence="2 3">J21TS3</strain>
    </source>
</reference>
<dbReference type="Proteomes" id="UP000680638">
    <property type="component" value="Unassembled WGS sequence"/>
</dbReference>
<dbReference type="RefSeq" id="WP_156124683.1">
    <property type="nucleotide sequence ID" value="NZ_BORW01000024.1"/>
</dbReference>
<accession>A0ABQ4M0T8</accession>
<evidence type="ECO:0000313" key="3">
    <source>
        <dbReference type="Proteomes" id="UP000680638"/>
    </source>
</evidence>
<evidence type="ECO:0000259" key="1">
    <source>
        <dbReference type="Pfam" id="PF13788"/>
    </source>
</evidence>
<evidence type="ECO:0000313" key="2">
    <source>
        <dbReference type="EMBL" id="GIO69013.1"/>
    </source>
</evidence>
<dbReference type="InterPro" id="IPR025438">
    <property type="entry name" value="DUF4180"/>
</dbReference>
<organism evidence="2 3">
    <name type="scientific">Paenibacillus cookii</name>
    <dbReference type="NCBI Taxonomy" id="157839"/>
    <lineage>
        <taxon>Bacteria</taxon>
        <taxon>Bacillati</taxon>
        <taxon>Bacillota</taxon>
        <taxon>Bacilli</taxon>
        <taxon>Bacillales</taxon>
        <taxon>Paenibacillaceae</taxon>
        <taxon>Paenibacillus</taxon>
    </lineage>
</organism>
<keyword evidence="3" id="KW-1185">Reference proteome</keyword>
<dbReference type="EMBL" id="BORW01000024">
    <property type="protein sequence ID" value="GIO69013.1"/>
    <property type="molecule type" value="Genomic_DNA"/>
</dbReference>